<feature type="transmembrane region" description="Helical" evidence="11">
    <location>
        <begin position="320"/>
        <end position="344"/>
    </location>
</feature>
<dbReference type="InterPro" id="IPR004670">
    <property type="entry name" value="NhaA"/>
</dbReference>
<feature type="transmembrane region" description="Helical" evidence="11">
    <location>
        <begin position="33"/>
        <end position="55"/>
    </location>
</feature>
<feature type="transmembrane region" description="Helical" evidence="11">
    <location>
        <begin position="356"/>
        <end position="378"/>
    </location>
</feature>
<feature type="transmembrane region" description="Helical" evidence="11">
    <location>
        <begin position="75"/>
        <end position="98"/>
    </location>
</feature>
<feature type="transmembrane region" description="Helical" evidence="11">
    <location>
        <begin position="390"/>
        <end position="412"/>
    </location>
</feature>
<keyword evidence="7 11" id="KW-0915">Sodium</keyword>
<sequence length="447" mass="45903">MSSSSPTPPGSAAPGPTAAPVAPRSLVVRFGRWAAQETTGGLLLLGAALLALLWANSPWRGVYETVSSTVVGPAALHLDLSIATWAADGLLAIFFLVVGIELKHELVAGSLRNPRQAGVPMIAAVGGMAVPALVYLGVVHGLGEPTASHGWAIPSATDIAFALAVLAIFGRGLPVALRTFLLTLAVVDDLLAIVVIAAFYTSELAVPALLGALALVAVFGVLVRLRRPPVWLLVPIGVAAWVLMHSSGVHATIAGVLLGLTVPAKALHGEHHSRTHSWEGVWRPVSAGFALPVFAFFAAGVSLLDEEGSPVVGEVLGQPVVAAVVLGLVVGKVVGVLGTTALVVRLTPLRLADGIGLRDLLPVGLLAGIGFTVSLLIAELSFADGEHTDGAKVAVLLGSVLAAVLGSVMLRWDARHDRTRDMNEDGIDDGDLVRIGDEAPAPAADRP</sequence>
<name>A0A1I0XX61_9CELL</name>
<dbReference type="NCBIfam" id="TIGR00773">
    <property type="entry name" value="NhaA"/>
    <property type="match status" value="1"/>
</dbReference>
<organism evidence="13 14">
    <name type="scientific">Cellulomonas marina</name>
    <dbReference type="NCBI Taxonomy" id="988821"/>
    <lineage>
        <taxon>Bacteria</taxon>
        <taxon>Bacillati</taxon>
        <taxon>Actinomycetota</taxon>
        <taxon>Actinomycetes</taxon>
        <taxon>Micrococcales</taxon>
        <taxon>Cellulomonadaceae</taxon>
        <taxon>Cellulomonas</taxon>
    </lineage>
</organism>
<keyword evidence="3 11" id="KW-0050">Antiport</keyword>
<dbReference type="Pfam" id="PF06965">
    <property type="entry name" value="Na_H_antiport_1"/>
    <property type="match status" value="1"/>
</dbReference>
<evidence type="ECO:0000256" key="10">
    <source>
        <dbReference type="ARBA" id="ARBA00023201"/>
    </source>
</evidence>
<keyword evidence="4 11" id="KW-1003">Cell membrane</keyword>
<keyword evidence="2 11" id="KW-0813">Transport</keyword>
<dbReference type="GO" id="GO:0015385">
    <property type="term" value="F:sodium:proton antiporter activity"/>
    <property type="evidence" value="ECO:0007669"/>
    <property type="project" value="UniProtKB-UniRule"/>
</dbReference>
<evidence type="ECO:0000256" key="1">
    <source>
        <dbReference type="ARBA" id="ARBA00004429"/>
    </source>
</evidence>
<keyword evidence="5 11" id="KW-0812">Transmembrane</keyword>
<dbReference type="GO" id="GO:0005886">
    <property type="term" value="C:plasma membrane"/>
    <property type="evidence" value="ECO:0007669"/>
    <property type="project" value="UniProtKB-SubCell"/>
</dbReference>
<evidence type="ECO:0000256" key="3">
    <source>
        <dbReference type="ARBA" id="ARBA00022449"/>
    </source>
</evidence>
<evidence type="ECO:0000256" key="11">
    <source>
        <dbReference type="HAMAP-Rule" id="MF_01844"/>
    </source>
</evidence>
<reference evidence="13 14" key="1">
    <citation type="submission" date="2016-10" db="EMBL/GenBank/DDBJ databases">
        <authorList>
            <person name="de Groot N.N."/>
        </authorList>
    </citation>
    <scope>NUCLEOTIDE SEQUENCE [LARGE SCALE GENOMIC DNA]</scope>
    <source>
        <strain evidence="13 14">CGMCC 4.6945</strain>
    </source>
</reference>
<dbReference type="AlphaFoldDB" id="A0A1I0XX61"/>
<comment type="catalytic activity">
    <reaction evidence="11">
        <text>Na(+)(in) + 2 H(+)(out) = Na(+)(out) + 2 H(+)(in)</text>
        <dbReference type="Rhea" id="RHEA:29251"/>
        <dbReference type="ChEBI" id="CHEBI:15378"/>
        <dbReference type="ChEBI" id="CHEBI:29101"/>
    </reaction>
</comment>
<dbReference type="RefSeq" id="WP_373308405.1">
    <property type="nucleotide sequence ID" value="NZ_BONM01000006.1"/>
</dbReference>
<keyword evidence="10 11" id="KW-0739">Sodium transport</keyword>
<accession>A0A1I0XX61</accession>
<dbReference type="Proteomes" id="UP000199012">
    <property type="component" value="Unassembled WGS sequence"/>
</dbReference>
<feature type="transmembrane region" description="Helical" evidence="11">
    <location>
        <begin position="280"/>
        <end position="300"/>
    </location>
</feature>
<keyword evidence="8 11" id="KW-0406">Ion transport</keyword>
<evidence type="ECO:0000256" key="4">
    <source>
        <dbReference type="ARBA" id="ARBA00022475"/>
    </source>
</evidence>
<evidence type="ECO:0000256" key="7">
    <source>
        <dbReference type="ARBA" id="ARBA00023053"/>
    </source>
</evidence>
<evidence type="ECO:0000256" key="2">
    <source>
        <dbReference type="ARBA" id="ARBA00022448"/>
    </source>
</evidence>
<dbReference type="GO" id="GO:0006885">
    <property type="term" value="P:regulation of pH"/>
    <property type="evidence" value="ECO:0007669"/>
    <property type="project" value="UniProtKB-UniRule"/>
</dbReference>
<gene>
    <name evidence="11" type="primary">nhaA</name>
    <name evidence="13" type="ORF">SAMN05421867_10620</name>
</gene>
<protein>
    <recommendedName>
        <fullName evidence="11">Na(+)/H(+) antiporter NhaA</fullName>
    </recommendedName>
    <alternativeName>
        <fullName evidence="11">Sodium/proton antiporter NhaA</fullName>
    </alternativeName>
</protein>
<evidence type="ECO:0000313" key="14">
    <source>
        <dbReference type="Proteomes" id="UP000199012"/>
    </source>
</evidence>
<comment type="subcellular location">
    <subcellularLocation>
        <location evidence="1">Cell inner membrane</location>
        <topology evidence="1">Multi-pass membrane protein</topology>
    </subcellularLocation>
    <subcellularLocation>
        <location evidence="11">Cell membrane</location>
        <topology evidence="11">Multi-pass membrane protein</topology>
    </subcellularLocation>
</comment>
<feature type="transmembrane region" description="Helical" evidence="11">
    <location>
        <begin position="119"/>
        <end position="139"/>
    </location>
</feature>
<dbReference type="InterPro" id="IPR023171">
    <property type="entry name" value="Na/H_antiporter_dom_sf"/>
</dbReference>
<feature type="transmembrane region" description="Helical" evidence="11">
    <location>
        <begin position="151"/>
        <end position="169"/>
    </location>
</feature>
<evidence type="ECO:0000256" key="8">
    <source>
        <dbReference type="ARBA" id="ARBA00023065"/>
    </source>
</evidence>
<evidence type="ECO:0000256" key="12">
    <source>
        <dbReference type="SAM" id="MobiDB-lite"/>
    </source>
</evidence>
<dbReference type="EMBL" id="FOKA01000006">
    <property type="protein sequence ID" value="SFB05247.1"/>
    <property type="molecule type" value="Genomic_DNA"/>
</dbReference>
<feature type="region of interest" description="Disordered" evidence="12">
    <location>
        <begin position="420"/>
        <end position="447"/>
    </location>
</feature>
<dbReference type="STRING" id="988821.SAMN05421867_10620"/>
<evidence type="ECO:0000256" key="6">
    <source>
        <dbReference type="ARBA" id="ARBA00022989"/>
    </source>
</evidence>
<dbReference type="Gene3D" id="1.20.1530.10">
    <property type="entry name" value="Na+/H+ antiporter like domain"/>
    <property type="match status" value="1"/>
</dbReference>
<feature type="transmembrane region" description="Helical" evidence="11">
    <location>
        <begin position="181"/>
        <end position="200"/>
    </location>
</feature>
<evidence type="ECO:0000256" key="9">
    <source>
        <dbReference type="ARBA" id="ARBA00023136"/>
    </source>
</evidence>
<proteinExistence type="inferred from homology"/>
<evidence type="ECO:0000256" key="5">
    <source>
        <dbReference type="ARBA" id="ARBA00022692"/>
    </source>
</evidence>
<keyword evidence="6 11" id="KW-1133">Transmembrane helix</keyword>
<dbReference type="PANTHER" id="PTHR30341">
    <property type="entry name" value="SODIUM ION/PROTON ANTIPORTER NHAA-RELATED"/>
    <property type="match status" value="1"/>
</dbReference>
<comment type="similarity">
    <text evidence="11">Belongs to the NhaA Na(+)/H(+) (TC 2.A.33) antiporter family.</text>
</comment>
<dbReference type="PANTHER" id="PTHR30341:SF0">
    <property type="entry name" value="NA(+)_H(+) ANTIPORTER NHAA"/>
    <property type="match status" value="1"/>
</dbReference>
<keyword evidence="9 11" id="KW-0472">Membrane</keyword>
<evidence type="ECO:0000313" key="13">
    <source>
        <dbReference type="EMBL" id="SFB05247.1"/>
    </source>
</evidence>
<feature type="transmembrane region" description="Helical" evidence="11">
    <location>
        <begin position="206"/>
        <end position="223"/>
    </location>
</feature>
<dbReference type="HAMAP" id="MF_01844">
    <property type="entry name" value="NhaA"/>
    <property type="match status" value="1"/>
</dbReference>
<keyword evidence="14" id="KW-1185">Reference proteome</keyword>
<comment type="function">
    <text evidence="11">Na(+)/H(+) antiporter that extrudes sodium in exchange for external protons.</text>
</comment>